<sequence length="586" mass="61973">MRTILLTTLAFCASVLAQSSVVDSFVATESPIAKAGLLANIGPSGAKASGAKAGVVIASPSNNNPDYLFTWTRDSALVYKTVIDQFIRGDTSLRGTIDNYVSAQAIQQQVSNPSGSISSGGLGEPKFNIDLSAFTGAWGSVISPPFMIISQSNSKHIDGPALRSTALITYANWLIANSNTTFVTSTLWPIIKLDLDYVAANWNQTGFDLWEEVQSSSFFTSAVQHRSLRQGAALASAIGQTSVVSGYTTQANNILCFMQSYWNPSGGYITANTGGGRSGKDANTALASIHTFDPTAGCDSVSFQPCSDKALSSLKVYVDSFRSIYSINSGIASNAAVATGRYPEDSYFGGNPWYLTTAAVAEQLYDALIVWKKQGSLEVTSISLPFFQQFSSSVAVGTYASTTSTFTTLTNGVQNFAEGTLAIIAKFTPSNGGLSEQFIKTSGVPTSANDLTWSYASMLTAFASRSGVVPEAWGAKGLVASASCGTSAGAGTVQVTFNVQATTVFGENIYLTGSLDALKDWSPDNAMILSAANYPTWSITVSLPASTSFQYKYIRKFNGAVTWESDPNNSNTTPASGSFTINDTWR</sequence>
<comment type="caution">
    <text evidence="1">The sequence shown here is derived from an EMBL/GenBank/DDBJ whole genome shotgun (WGS) entry which is preliminary data.</text>
</comment>
<reference evidence="1" key="1">
    <citation type="submission" date="2021-10" db="EMBL/GenBank/DDBJ databases">
        <title>Psilocybe cubensis genome.</title>
        <authorList>
            <person name="Mckernan K.J."/>
            <person name="Crawford S."/>
            <person name="Trippe A."/>
            <person name="Kane L.T."/>
            <person name="Mclaughlin S."/>
        </authorList>
    </citation>
    <scope>NUCLEOTIDE SEQUENCE</scope>
    <source>
        <strain evidence="1">MGC-MH-2018</strain>
    </source>
</reference>
<protein>
    <submittedName>
        <fullName evidence="1">Glucoamylase</fullName>
    </submittedName>
</protein>
<dbReference type="Proteomes" id="UP000664032">
    <property type="component" value="Unassembled WGS sequence"/>
</dbReference>
<name>A0ACB8GJ40_PSICU</name>
<accession>A0ACB8GJ40</accession>
<evidence type="ECO:0000313" key="2">
    <source>
        <dbReference type="Proteomes" id="UP000664032"/>
    </source>
</evidence>
<gene>
    <name evidence="1" type="ORF">JR316_0012581</name>
</gene>
<keyword evidence="2" id="KW-1185">Reference proteome</keyword>
<dbReference type="EMBL" id="JAFIQS020000012">
    <property type="protein sequence ID" value="KAH9475470.1"/>
    <property type="molecule type" value="Genomic_DNA"/>
</dbReference>
<proteinExistence type="predicted"/>
<organism evidence="1 2">
    <name type="scientific">Psilocybe cubensis</name>
    <name type="common">Psychedelic mushroom</name>
    <name type="synonym">Stropharia cubensis</name>
    <dbReference type="NCBI Taxonomy" id="181762"/>
    <lineage>
        <taxon>Eukaryota</taxon>
        <taxon>Fungi</taxon>
        <taxon>Dikarya</taxon>
        <taxon>Basidiomycota</taxon>
        <taxon>Agaricomycotina</taxon>
        <taxon>Agaricomycetes</taxon>
        <taxon>Agaricomycetidae</taxon>
        <taxon>Agaricales</taxon>
        <taxon>Agaricineae</taxon>
        <taxon>Strophariaceae</taxon>
        <taxon>Psilocybe</taxon>
    </lineage>
</organism>
<evidence type="ECO:0000313" key="1">
    <source>
        <dbReference type="EMBL" id="KAH9475470.1"/>
    </source>
</evidence>